<dbReference type="Pfam" id="PF02170">
    <property type="entry name" value="PAZ"/>
    <property type="match status" value="2"/>
</dbReference>
<dbReference type="PROSITE" id="PS50822">
    <property type="entry name" value="PIWI"/>
    <property type="match status" value="2"/>
</dbReference>
<dbReference type="Pfam" id="PF16488">
    <property type="entry name" value="ArgoL2"/>
    <property type="match status" value="2"/>
</dbReference>
<dbReference type="FunFam" id="3.40.50.2300:FF:000110">
    <property type="entry name" value="Argonaute 10"/>
    <property type="match status" value="2"/>
</dbReference>
<dbReference type="SUPFAM" id="SSF53098">
    <property type="entry name" value="Ribonuclease H-like"/>
    <property type="match status" value="2"/>
</dbReference>
<dbReference type="SMART" id="SM00949">
    <property type="entry name" value="PAZ"/>
    <property type="match status" value="2"/>
</dbReference>
<feature type="domain" description="Piwi" evidence="5">
    <location>
        <begin position="731"/>
        <end position="1051"/>
    </location>
</feature>
<dbReference type="GO" id="GO:0003723">
    <property type="term" value="F:RNA binding"/>
    <property type="evidence" value="ECO:0007669"/>
    <property type="project" value="InterPro"/>
</dbReference>
<evidence type="ECO:0000313" key="7">
    <source>
        <dbReference type="Proteomes" id="UP001341281"/>
    </source>
</evidence>
<dbReference type="InterPro" id="IPR036397">
    <property type="entry name" value="RNaseH_sf"/>
</dbReference>
<sequence length="2485" mass="273464">MSTRGGVGGRRGGRADQGVGRGGGGRGGRGAGDLGAPRGGVGRGADRAPPPGATQRGGHAQAPQPAAPGAIQRGGHVQGPQPAAPGATQRGRHVQGPQPAAAPGRGGYSRPPPQGRGQQQVTAPAPVPTAPTPVEVEALRRQMERKMVVTDQAQAAPRQGSSSSQAPVQAPAAAARLLMQGKAAQVAPARPEMMPAKAAQAAPAGPAASSSSASAAAPAGTLPPASSRALALTPRPGYGTVGRRCKVRANHVQVQLQDKDIYHYDVVITPETTSRARNRWVINELVSFHRQHLDGRRPVYDGRKSLFTAGRLPFTSKEFVLRLTNPERASQGYAREKEYRVVIKDATQIDMYSLKMFLAGRSRELPQDTVQALDIALRETPTARHTPISRSFFSSQAFGIGGHLGNGVECWRGYYQSLRPTQMGLSLNIDISATAFYKAQPIIDFAIDYLNLHDTSKRLSDQDRIKLKKALRGVRIATTHQHGMSRRYKITGLTSAPLNELTFDQDGTRVLVVQYFKRQYNYSLKYTQWPCLQAGNGSKQIYLPMEVCSIVEGQRYSSKLNDEQVRKILKLACERPADREKRTLQVFQKNDYANDEYAKEFGIKVVNQLALVDARVLPAPRLKYHDSGREKVCNPSVGQWNMINKRMVNGGSIKYWACVTFTSRLNPNDAGMFCEDLASMCNNIGMQMNTRPCVEIKKAHRDHLEGTIRGIHANSAQVLAQQGLSGQQLQLLIIILPDISGSYGRIKRLCDTELGVITQCCAPKNVCKGGKQYLENLALKINVKVGGSNTVLEDALYRRIPLLTDLPTIVFGADVTHPSPGEGSSPSIAAVVASMDWPQVTKYKCLVSSQGHRDEIINSLYTEVRDPQKGIVRGGMVRDLLLSFYKSTGAKPSRIIFYRDGVSEGQFSQVLLYEMDAIRKGCASLEQGYLPKVTFVVVQKRHHTRLFAENHGARDQTDRSGNILPGTVVDTKICHPTEFDFYLCSHSGIQGTSRPAHYHVLFDENGFTADALQTLTYNLCYTYARCTRSVSIVPPAYYAHLGAFRARYYMEEDSFDQGSSSETSRTYDPSAQLPQIKGNAVVAGVGGAGARCTPTMYKFSSKTRTSTTMMYAAYSSALQKFIYVHTGGDHSGNDLTGQETDGSSTSSLACTSNTWTGGSQCMMEGRACSQQAFCRSLPKSLFSGVRTVFQTLSVPDNICTQRERVQGDISATAFSKAQPIMDFTRDYLNLHDTSKRLSDQDRIKLKKALRGARIATTHQRGMSRHYKIVSSRWPKGICCARRCLPYPHAASPLRQTRAAPPLRGARCASSPTRPMNLLLAGCFPAAPDAPPPRPGLLLHRPARPAMGTGLLLCPARPLGWLPYVDLDPLCTTRGARLFEVGLLRLGRSTCSRPRFLLRSVCSRTRFLHRQFPQLTVPSPLPPLHVFVTGASRAPLPQAMCLLHCLTHHPVGFRCRCLHVAGAAGVAVQPAAATTEEAVEMVPVAGVAAEAPVESTEEEEAVEVAEGVAGVPARSSVGEVAVGEEAEAAREVGARSTGPSQSAGEADSTAWLGRWQQVPATPTATPAEMEGLMISAEVEKKLEIAVARDDGASVAPHEPAAPARVEGQQAAQAVVPAPAAAGRLPPASSKALVFTERPGFGTVGRRCRVRANHFLVQVQDREIYHYDVEITPESNSRERNRWIVNELVKLHRQYLDGRLPVYDGRKGLFTAGPLPFKAKEFVLNLTNPERANQGDKEYKVTIKGAAKIDLYSLKQFLAGRQRELPQDTIQALDIALRECPSARYVSISRSFFSTAFGHSGEIGNGAECWRGYYQSLRATQMGLSLNIDISATAFYKAQPILDFALEYLNIRDPSRRLSDQDRIKLKKALKGVRVVATHRHDISIRYRITGITSLPLNDLTFDQDGTMVSVVHYFKHQYNYDLKYIHWPCLQAGSDSRPTYLPMEVCKIVEGQRYSRKLNERQVTGILKLACERPTQRENSILEVVSRNNYGNDYGAKEFGIKVINQLALVDARVLPAPMLKYHDSGREKVCHPSIGQWNMNNKRLINGGSIKYWACVTFASRLHLNNVRMFCNNLVGECNDIGMQIHGRPCLDIGQARPDYLEATLRNIHRQAAEVLTKQGVTGQQLDLLIVVLPDANASVFYGRVKLLCETELGVMTQCCLPMKVQKGGQQYLRNLALKINVKVGGRNTVLEDALHRRIHLLTDLPTMVFGADVTHPSPGEDASPSIAAVVASMDWPEVSKYRCLVSSQGHREEIITDLFTQGSTKRTCSRELLVSFYRTNGSRKPARIIFYRDGVSEGQFNQVLLYEVDAIRKACASLEEGYLPPITFIVVQKRHHTRLFPENHRAQDQTDRSGNILPGTVVDMKICHPSEFDFYLCSHSGIQGTSRPTHYHVLYDENQFSADALQTLTYNLCYTYARCTRSVSIVPPAYYAHLAAFRARHYLDDGISDQGSSSAVGSRLHDHAAPVRQLPKVKENVKQFMFYC</sequence>
<feature type="compositionally biased region" description="Low complexity" evidence="3">
    <location>
        <begin position="195"/>
        <end position="227"/>
    </location>
</feature>
<name>A0AAQ3SUG5_PASNO</name>
<dbReference type="InterPro" id="IPR003165">
    <property type="entry name" value="Piwi"/>
</dbReference>
<accession>A0AAQ3SUG5</accession>
<feature type="compositionally biased region" description="Low complexity" evidence="3">
    <location>
        <begin position="115"/>
        <end position="124"/>
    </location>
</feature>
<dbReference type="Pfam" id="PF08699">
    <property type="entry name" value="ArgoL1"/>
    <property type="match status" value="2"/>
</dbReference>
<dbReference type="CDD" id="cd04657">
    <property type="entry name" value="Piwi_ago-like"/>
    <property type="match status" value="2"/>
</dbReference>
<proteinExistence type="inferred from homology"/>
<keyword evidence="7" id="KW-1185">Reference proteome</keyword>
<feature type="region of interest" description="Disordered" evidence="3">
    <location>
        <begin position="195"/>
        <end position="234"/>
    </location>
</feature>
<dbReference type="InterPro" id="IPR036085">
    <property type="entry name" value="PAZ_dom_sf"/>
</dbReference>
<dbReference type="InterPro" id="IPR032473">
    <property type="entry name" value="Argonaute_Mid_dom"/>
</dbReference>
<dbReference type="InterPro" id="IPR003100">
    <property type="entry name" value="PAZ_dom"/>
</dbReference>
<dbReference type="GO" id="GO:0031047">
    <property type="term" value="P:regulatory ncRNA-mediated gene silencing"/>
    <property type="evidence" value="ECO:0007669"/>
    <property type="project" value="UniProtKB-KW"/>
</dbReference>
<dbReference type="PANTHER" id="PTHR22891">
    <property type="entry name" value="EUKARYOTIC TRANSLATION INITIATION FACTOR 2C"/>
    <property type="match status" value="1"/>
</dbReference>
<dbReference type="SUPFAM" id="SSF101690">
    <property type="entry name" value="PAZ domain"/>
    <property type="match status" value="3"/>
</dbReference>
<dbReference type="SMART" id="SM01163">
    <property type="entry name" value="DUF1785"/>
    <property type="match status" value="2"/>
</dbReference>
<feature type="domain" description="Piwi" evidence="5">
    <location>
        <begin position="2128"/>
        <end position="2445"/>
    </location>
</feature>
<dbReference type="InterPro" id="IPR032472">
    <property type="entry name" value="ArgoL2"/>
</dbReference>
<comment type="similarity">
    <text evidence="1">Belongs to the argonaute family. Ago subfamily.</text>
</comment>
<dbReference type="InterPro" id="IPR014811">
    <property type="entry name" value="ArgoL1"/>
</dbReference>
<dbReference type="InterPro" id="IPR032474">
    <property type="entry name" value="Argonaute_N"/>
</dbReference>
<dbReference type="CDD" id="cd02846">
    <property type="entry name" value="PAZ_argonaute_like"/>
    <property type="match status" value="3"/>
</dbReference>
<dbReference type="Gene3D" id="3.30.420.10">
    <property type="entry name" value="Ribonuclease H-like superfamily/Ribonuclease H"/>
    <property type="match status" value="2"/>
</dbReference>
<dbReference type="Pfam" id="PF02171">
    <property type="entry name" value="Piwi"/>
    <property type="match status" value="2"/>
</dbReference>
<protein>
    <submittedName>
        <fullName evidence="6">Uncharacterized protein</fullName>
    </submittedName>
</protein>
<keyword evidence="2" id="KW-0943">RNA-mediated gene silencing</keyword>
<dbReference type="EMBL" id="CP144746">
    <property type="protein sequence ID" value="WVZ60114.1"/>
    <property type="molecule type" value="Genomic_DNA"/>
</dbReference>
<evidence type="ECO:0000313" key="6">
    <source>
        <dbReference type="EMBL" id="WVZ60114.1"/>
    </source>
</evidence>
<evidence type="ECO:0000256" key="2">
    <source>
        <dbReference type="ARBA" id="ARBA00023158"/>
    </source>
</evidence>
<dbReference type="PROSITE" id="PS50821">
    <property type="entry name" value="PAZ"/>
    <property type="match status" value="2"/>
</dbReference>
<feature type="compositionally biased region" description="Gly residues" evidence="3">
    <location>
        <begin position="1"/>
        <end position="10"/>
    </location>
</feature>
<dbReference type="Gene3D" id="2.170.260.10">
    <property type="entry name" value="paz domain"/>
    <property type="match status" value="3"/>
</dbReference>
<evidence type="ECO:0000256" key="1">
    <source>
        <dbReference type="ARBA" id="ARBA00008201"/>
    </source>
</evidence>
<dbReference type="Gene3D" id="3.40.50.2300">
    <property type="match status" value="2"/>
</dbReference>
<dbReference type="Pfam" id="PF16486">
    <property type="entry name" value="ArgoN"/>
    <property type="match status" value="2"/>
</dbReference>
<evidence type="ECO:0000256" key="3">
    <source>
        <dbReference type="SAM" id="MobiDB-lite"/>
    </source>
</evidence>
<feature type="domain" description="PAZ" evidence="4">
    <location>
        <begin position="1838"/>
        <end position="1949"/>
    </location>
</feature>
<feature type="region of interest" description="Disordered" evidence="3">
    <location>
        <begin position="1523"/>
        <end position="1547"/>
    </location>
</feature>
<feature type="domain" description="PAZ" evidence="4">
    <location>
        <begin position="441"/>
        <end position="552"/>
    </location>
</feature>
<feature type="compositionally biased region" description="Low complexity" evidence="3">
    <location>
        <begin position="161"/>
        <end position="171"/>
    </location>
</feature>
<reference evidence="6 7" key="1">
    <citation type="submission" date="2024-02" db="EMBL/GenBank/DDBJ databases">
        <title>High-quality chromosome-scale genome assembly of Pensacola bahiagrass (Paspalum notatum Flugge var. saurae).</title>
        <authorList>
            <person name="Vega J.M."/>
            <person name="Podio M."/>
            <person name="Orjuela J."/>
            <person name="Siena L.A."/>
            <person name="Pessino S.C."/>
            <person name="Combes M.C."/>
            <person name="Mariac C."/>
            <person name="Albertini E."/>
            <person name="Pupilli F."/>
            <person name="Ortiz J.P.A."/>
            <person name="Leblanc O."/>
        </authorList>
    </citation>
    <scope>NUCLEOTIDE SEQUENCE [LARGE SCALE GENOMIC DNA]</scope>
    <source>
        <strain evidence="6">R1</strain>
        <tissue evidence="6">Leaf</tissue>
    </source>
</reference>
<dbReference type="FunFam" id="3.30.420.10:FF:000013">
    <property type="entry name" value="protein argonaute 10-like"/>
    <property type="match status" value="2"/>
</dbReference>
<feature type="region of interest" description="Disordered" evidence="3">
    <location>
        <begin position="148"/>
        <end position="171"/>
    </location>
</feature>
<dbReference type="SMART" id="SM00950">
    <property type="entry name" value="Piwi"/>
    <property type="match status" value="2"/>
</dbReference>
<organism evidence="6 7">
    <name type="scientific">Paspalum notatum var. saurae</name>
    <dbReference type="NCBI Taxonomy" id="547442"/>
    <lineage>
        <taxon>Eukaryota</taxon>
        <taxon>Viridiplantae</taxon>
        <taxon>Streptophyta</taxon>
        <taxon>Embryophyta</taxon>
        <taxon>Tracheophyta</taxon>
        <taxon>Spermatophyta</taxon>
        <taxon>Magnoliopsida</taxon>
        <taxon>Liliopsida</taxon>
        <taxon>Poales</taxon>
        <taxon>Poaceae</taxon>
        <taxon>PACMAD clade</taxon>
        <taxon>Panicoideae</taxon>
        <taxon>Andropogonodae</taxon>
        <taxon>Paspaleae</taxon>
        <taxon>Paspalinae</taxon>
        <taxon>Paspalum</taxon>
    </lineage>
</organism>
<feature type="compositionally biased region" description="Gly residues" evidence="3">
    <location>
        <begin position="19"/>
        <end position="43"/>
    </location>
</feature>
<feature type="compositionally biased region" description="Low complexity" evidence="3">
    <location>
        <begin position="56"/>
        <end position="75"/>
    </location>
</feature>
<dbReference type="InterPro" id="IPR045246">
    <property type="entry name" value="Piwi_ago-like"/>
</dbReference>
<dbReference type="Proteomes" id="UP001341281">
    <property type="component" value="Chromosome 02"/>
</dbReference>
<gene>
    <name evidence="6" type="ORF">U9M48_010176</name>
</gene>
<evidence type="ECO:0000259" key="5">
    <source>
        <dbReference type="PROSITE" id="PS50822"/>
    </source>
</evidence>
<feature type="region of interest" description="Disordered" evidence="3">
    <location>
        <begin position="1"/>
        <end position="132"/>
    </location>
</feature>
<dbReference type="Pfam" id="PF16487">
    <property type="entry name" value="ArgoMid"/>
    <property type="match status" value="2"/>
</dbReference>
<dbReference type="InterPro" id="IPR012337">
    <property type="entry name" value="RNaseH-like_sf"/>
</dbReference>
<evidence type="ECO:0000259" key="4">
    <source>
        <dbReference type="PROSITE" id="PS50821"/>
    </source>
</evidence>